<name>A0A2W5DEY1_9BURK</name>
<dbReference type="EMBL" id="QFOD01000014">
    <property type="protein sequence ID" value="PZP30461.1"/>
    <property type="molecule type" value="Genomic_DNA"/>
</dbReference>
<accession>A0A2W5DEY1</accession>
<sequence>MSKTQPPAGLYEAGLFYAEQQFANRKADLKAMRKSLDLLEEVMPELRARSVAPAVGSIHWRRDSRALSFSTVFVTESVRLLEALLDLGFVETGRHDHGSFVYVELKKGRLKVHTTVYPSKAAA</sequence>
<evidence type="ECO:0000313" key="2">
    <source>
        <dbReference type="Proteomes" id="UP000249633"/>
    </source>
</evidence>
<dbReference type="AlphaFoldDB" id="A0A2W5DEY1"/>
<evidence type="ECO:0000313" key="1">
    <source>
        <dbReference type="EMBL" id="PZP30461.1"/>
    </source>
</evidence>
<reference evidence="1 2" key="1">
    <citation type="submission" date="2017-08" db="EMBL/GenBank/DDBJ databases">
        <title>Infants hospitalized years apart are colonized by the same room-sourced microbial strains.</title>
        <authorList>
            <person name="Brooks B."/>
            <person name="Olm M.R."/>
            <person name="Firek B.A."/>
            <person name="Baker R."/>
            <person name="Thomas B.C."/>
            <person name="Morowitz M.J."/>
            <person name="Banfield J.F."/>
        </authorList>
    </citation>
    <scope>NUCLEOTIDE SEQUENCE [LARGE SCALE GENOMIC DNA]</scope>
    <source>
        <strain evidence="1">S2_012_000_R2_81</strain>
    </source>
</reference>
<organism evidence="1 2">
    <name type="scientific">Roseateles depolymerans</name>
    <dbReference type="NCBI Taxonomy" id="76731"/>
    <lineage>
        <taxon>Bacteria</taxon>
        <taxon>Pseudomonadati</taxon>
        <taxon>Pseudomonadota</taxon>
        <taxon>Betaproteobacteria</taxon>
        <taxon>Burkholderiales</taxon>
        <taxon>Sphaerotilaceae</taxon>
        <taxon>Roseateles</taxon>
    </lineage>
</organism>
<proteinExistence type="predicted"/>
<gene>
    <name evidence="1" type="ORF">DI603_15165</name>
</gene>
<comment type="caution">
    <text evidence="1">The sequence shown here is derived from an EMBL/GenBank/DDBJ whole genome shotgun (WGS) entry which is preliminary data.</text>
</comment>
<protein>
    <submittedName>
        <fullName evidence="1">Uncharacterized protein</fullName>
    </submittedName>
</protein>
<dbReference type="Proteomes" id="UP000249633">
    <property type="component" value="Unassembled WGS sequence"/>
</dbReference>